<proteinExistence type="predicted"/>
<accession>A0ACB7IT95</accession>
<gene>
    <name evidence="1" type="ORF">CCMSSC00406_0008312</name>
</gene>
<dbReference type="Proteomes" id="UP000824881">
    <property type="component" value="Unassembled WGS sequence"/>
</dbReference>
<sequence length="187" mass="20521">MTGGNTTFEAPLFRAVAHAGIADGAVYVIESENGDPESTSGEMRSVLVCFGPGKTMSAEEESARASGWLSLFERMPAETKDWWAMFRTKHSNAVNAYLGDKYTDGWYIELLGTDPTHQHKGYAAALLEHIFAQADQEGKIVALTTHSMSNVKFYEKSGFKVVDSVAIEAPTGDWVQHLLVREQSASR</sequence>
<comment type="caution">
    <text evidence="1">The sequence shown here is derived from an EMBL/GenBank/DDBJ whole genome shotgun (WGS) entry which is preliminary data.</text>
</comment>
<organism evidence="1 2">
    <name type="scientific">Pleurotus cornucopiae</name>
    <name type="common">Cornucopia mushroom</name>
    <dbReference type="NCBI Taxonomy" id="5321"/>
    <lineage>
        <taxon>Eukaryota</taxon>
        <taxon>Fungi</taxon>
        <taxon>Dikarya</taxon>
        <taxon>Basidiomycota</taxon>
        <taxon>Agaricomycotina</taxon>
        <taxon>Agaricomycetes</taxon>
        <taxon>Agaricomycetidae</taxon>
        <taxon>Agaricales</taxon>
        <taxon>Pleurotineae</taxon>
        <taxon>Pleurotaceae</taxon>
        <taxon>Pleurotus</taxon>
    </lineage>
</organism>
<evidence type="ECO:0000313" key="2">
    <source>
        <dbReference type="Proteomes" id="UP000824881"/>
    </source>
</evidence>
<dbReference type="EMBL" id="WQMT02000007">
    <property type="protein sequence ID" value="KAG9221432.1"/>
    <property type="molecule type" value="Genomic_DNA"/>
</dbReference>
<evidence type="ECO:0000313" key="1">
    <source>
        <dbReference type="EMBL" id="KAG9221432.1"/>
    </source>
</evidence>
<reference evidence="1 2" key="1">
    <citation type="journal article" date="2021" name="Appl. Environ. Microbiol.">
        <title>Genetic linkage and physical mapping for an oyster mushroom Pleurotus cornucopiae and QTL analysis for the trait cap color.</title>
        <authorList>
            <person name="Zhang Y."/>
            <person name="Gao W."/>
            <person name="Sonnenberg A."/>
            <person name="Chen Q."/>
            <person name="Zhang J."/>
            <person name="Huang C."/>
        </authorList>
    </citation>
    <scope>NUCLEOTIDE SEQUENCE [LARGE SCALE GENOMIC DNA]</scope>
    <source>
        <strain evidence="1">CCMSSC00406</strain>
    </source>
</reference>
<protein>
    <submittedName>
        <fullName evidence="1">Uncharacterized protein</fullName>
    </submittedName>
</protein>
<keyword evidence="2" id="KW-1185">Reference proteome</keyword>
<name>A0ACB7IT95_PLECO</name>